<name>A0A5M8Q0T7_9LECA</name>
<feature type="compositionally biased region" description="Basic and acidic residues" evidence="1">
    <location>
        <begin position="155"/>
        <end position="170"/>
    </location>
</feature>
<feature type="chain" id="PRO_5024400555" description="Transmembrane protein" evidence="3">
    <location>
        <begin position="36"/>
        <end position="214"/>
    </location>
</feature>
<dbReference type="Proteomes" id="UP000324767">
    <property type="component" value="Unassembled WGS sequence"/>
</dbReference>
<dbReference type="AlphaFoldDB" id="A0A5M8Q0T7"/>
<sequence>MGTSNTRRRLQCSSFKPLFPYSLLLLSTLARATTAQSLFFGNGQSADPTSASSGSPTSTISSSATASSTGVPAPTGYGAPSTNLQQGRNTGILNYYFLLLAIFIVVIALGYCILIRRRKRKVARSRSTGQNALAQDLEGWVGTRRWGHNRWRSSGVHEPRAEEGLDDRGEAPPPYMPGEPSPVHLDAGNSSSGYNAPIPLQTMERDAAKPPDYV</sequence>
<feature type="signal peptide" evidence="3">
    <location>
        <begin position="1"/>
        <end position="35"/>
    </location>
</feature>
<protein>
    <recommendedName>
        <fullName evidence="6">Transmembrane protein</fullName>
    </recommendedName>
</protein>
<feature type="compositionally biased region" description="Basic and acidic residues" evidence="1">
    <location>
        <begin position="203"/>
        <end position="214"/>
    </location>
</feature>
<dbReference type="EMBL" id="VXIT01000002">
    <property type="protein sequence ID" value="KAA6414975.1"/>
    <property type="molecule type" value="Genomic_DNA"/>
</dbReference>
<proteinExistence type="predicted"/>
<evidence type="ECO:0008006" key="6">
    <source>
        <dbReference type="Google" id="ProtNLM"/>
    </source>
</evidence>
<feature type="region of interest" description="Disordered" evidence="1">
    <location>
        <begin position="44"/>
        <end position="84"/>
    </location>
</feature>
<evidence type="ECO:0000256" key="1">
    <source>
        <dbReference type="SAM" id="MobiDB-lite"/>
    </source>
</evidence>
<feature type="region of interest" description="Disordered" evidence="1">
    <location>
        <begin position="151"/>
        <end position="214"/>
    </location>
</feature>
<evidence type="ECO:0000313" key="5">
    <source>
        <dbReference type="Proteomes" id="UP000324767"/>
    </source>
</evidence>
<keyword evidence="2" id="KW-1133">Transmembrane helix</keyword>
<evidence type="ECO:0000256" key="3">
    <source>
        <dbReference type="SAM" id="SignalP"/>
    </source>
</evidence>
<accession>A0A5M8Q0T7</accession>
<evidence type="ECO:0000313" key="4">
    <source>
        <dbReference type="EMBL" id="KAA6414975.1"/>
    </source>
</evidence>
<keyword evidence="2" id="KW-0472">Membrane</keyword>
<keyword evidence="3" id="KW-0732">Signal</keyword>
<gene>
    <name evidence="4" type="ORF">FRX48_01726</name>
</gene>
<comment type="caution">
    <text evidence="4">The sequence shown here is derived from an EMBL/GenBank/DDBJ whole genome shotgun (WGS) entry which is preliminary data.</text>
</comment>
<dbReference type="OrthoDB" id="4775599at2759"/>
<feature type="compositionally biased region" description="Low complexity" evidence="1">
    <location>
        <begin position="45"/>
        <end position="75"/>
    </location>
</feature>
<evidence type="ECO:0000256" key="2">
    <source>
        <dbReference type="SAM" id="Phobius"/>
    </source>
</evidence>
<keyword evidence="2" id="KW-0812">Transmembrane</keyword>
<organism evidence="4 5">
    <name type="scientific">Lasallia pustulata</name>
    <dbReference type="NCBI Taxonomy" id="136370"/>
    <lineage>
        <taxon>Eukaryota</taxon>
        <taxon>Fungi</taxon>
        <taxon>Dikarya</taxon>
        <taxon>Ascomycota</taxon>
        <taxon>Pezizomycotina</taxon>
        <taxon>Lecanoromycetes</taxon>
        <taxon>OSLEUM clade</taxon>
        <taxon>Umbilicariomycetidae</taxon>
        <taxon>Umbilicariales</taxon>
        <taxon>Umbilicariaceae</taxon>
        <taxon>Lasallia</taxon>
    </lineage>
</organism>
<reference evidence="4 5" key="1">
    <citation type="submission" date="2019-09" db="EMBL/GenBank/DDBJ databases">
        <title>The hologenome of the rock-dwelling lichen Lasallia pustulata.</title>
        <authorList>
            <person name="Greshake Tzovaras B."/>
            <person name="Segers F."/>
            <person name="Bicker A."/>
            <person name="Dal Grande F."/>
            <person name="Otte J."/>
            <person name="Hankeln T."/>
            <person name="Schmitt I."/>
            <person name="Ebersberger I."/>
        </authorList>
    </citation>
    <scope>NUCLEOTIDE SEQUENCE [LARGE SCALE GENOMIC DNA]</scope>
    <source>
        <strain evidence="4">A1-1</strain>
    </source>
</reference>
<feature type="transmembrane region" description="Helical" evidence="2">
    <location>
        <begin position="93"/>
        <end position="114"/>
    </location>
</feature>
<feature type="compositionally biased region" description="Pro residues" evidence="1">
    <location>
        <begin position="171"/>
        <end position="180"/>
    </location>
</feature>